<dbReference type="Proteomes" id="UP001281410">
    <property type="component" value="Unassembled WGS sequence"/>
</dbReference>
<accession>A0AAE0AKS4</accession>
<dbReference type="EMBL" id="JANJYJ010000004">
    <property type="protein sequence ID" value="KAK3219941.1"/>
    <property type="molecule type" value="Genomic_DNA"/>
</dbReference>
<organism evidence="1 2">
    <name type="scientific">Dipteronia sinensis</name>
    <dbReference type="NCBI Taxonomy" id="43782"/>
    <lineage>
        <taxon>Eukaryota</taxon>
        <taxon>Viridiplantae</taxon>
        <taxon>Streptophyta</taxon>
        <taxon>Embryophyta</taxon>
        <taxon>Tracheophyta</taxon>
        <taxon>Spermatophyta</taxon>
        <taxon>Magnoliopsida</taxon>
        <taxon>eudicotyledons</taxon>
        <taxon>Gunneridae</taxon>
        <taxon>Pentapetalae</taxon>
        <taxon>rosids</taxon>
        <taxon>malvids</taxon>
        <taxon>Sapindales</taxon>
        <taxon>Sapindaceae</taxon>
        <taxon>Hippocastanoideae</taxon>
        <taxon>Acereae</taxon>
        <taxon>Dipteronia</taxon>
    </lineage>
</organism>
<comment type="caution">
    <text evidence="1">The sequence shown here is derived from an EMBL/GenBank/DDBJ whole genome shotgun (WGS) entry which is preliminary data.</text>
</comment>
<dbReference type="AlphaFoldDB" id="A0AAE0AKS4"/>
<reference evidence="1" key="1">
    <citation type="journal article" date="2023" name="Plant J.">
        <title>Genome sequences and population genomics provide insights into the demographic history, inbreeding, and mutation load of two 'living fossil' tree species of Dipteronia.</title>
        <authorList>
            <person name="Feng Y."/>
            <person name="Comes H.P."/>
            <person name="Chen J."/>
            <person name="Zhu S."/>
            <person name="Lu R."/>
            <person name="Zhang X."/>
            <person name="Li P."/>
            <person name="Qiu J."/>
            <person name="Olsen K.M."/>
            <person name="Qiu Y."/>
        </authorList>
    </citation>
    <scope>NUCLEOTIDE SEQUENCE</scope>
    <source>
        <strain evidence="1">NBL</strain>
    </source>
</reference>
<gene>
    <name evidence="1" type="ORF">Dsin_013911</name>
</gene>
<sequence length="134" mass="15689">MESSNPADTALINSTYYSCITVPPKINSNGLFSQLYAEHHKQVVSQYTWLDYSAPRLQLLIFLMFTVTQATHFVLKRIGLPSFRLPSCCWRSTISSDFNTTRSNWRISLPRKKYSIAGDIWDIWFRVLHLPEWR</sequence>
<name>A0AAE0AKS4_9ROSI</name>
<evidence type="ECO:0000313" key="2">
    <source>
        <dbReference type="Proteomes" id="UP001281410"/>
    </source>
</evidence>
<proteinExistence type="predicted"/>
<protein>
    <submittedName>
        <fullName evidence="1">Uncharacterized protein</fullName>
    </submittedName>
</protein>
<evidence type="ECO:0000313" key="1">
    <source>
        <dbReference type="EMBL" id="KAK3219941.1"/>
    </source>
</evidence>
<keyword evidence="2" id="KW-1185">Reference proteome</keyword>